<gene>
    <name evidence="4" type="ORF">GM921_01580</name>
</gene>
<feature type="modified residue" description="4-aspartylphosphate" evidence="2">
    <location>
        <position position="52"/>
    </location>
</feature>
<dbReference type="SMART" id="SM00448">
    <property type="entry name" value="REC"/>
    <property type="match status" value="1"/>
</dbReference>
<evidence type="ECO:0000256" key="1">
    <source>
        <dbReference type="ARBA" id="ARBA00022553"/>
    </source>
</evidence>
<dbReference type="AlphaFoldDB" id="A0A923IVK3"/>
<dbReference type="PANTHER" id="PTHR44591">
    <property type="entry name" value="STRESS RESPONSE REGULATOR PROTEIN 1"/>
    <property type="match status" value="1"/>
</dbReference>
<dbReference type="PROSITE" id="PS50110">
    <property type="entry name" value="RESPONSE_REGULATORY"/>
    <property type="match status" value="1"/>
</dbReference>
<dbReference type="SUPFAM" id="SSF52172">
    <property type="entry name" value="CheY-like"/>
    <property type="match status" value="1"/>
</dbReference>
<keyword evidence="5" id="KW-1185">Reference proteome</keyword>
<evidence type="ECO:0000313" key="5">
    <source>
        <dbReference type="Proteomes" id="UP000601055"/>
    </source>
</evidence>
<organism evidence="4 5">
    <name type="scientific">Pedobacter planticolens</name>
    <dbReference type="NCBI Taxonomy" id="2679964"/>
    <lineage>
        <taxon>Bacteria</taxon>
        <taxon>Pseudomonadati</taxon>
        <taxon>Bacteroidota</taxon>
        <taxon>Sphingobacteriia</taxon>
        <taxon>Sphingobacteriales</taxon>
        <taxon>Sphingobacteriaceae</taxon>
        <taxon>Pedobacter</taxon>
    </lineage>
</organism>
<dbReference type="InterPro" id="IPR011006">
    <property type="entry name" value="CheY-like_superfamily"/>
</dbReference>
<evidence type="ECO:0000256" key="2">
    <source>
        <dbReference type="PROSITE-ProRule" id="PRU00169"/>
    </source>
</evidence>
<proteinExistence type="predicted"/>
<dbReference type="EMBL" id="WNXD01000001">
    <property type="protein sequence ID" value="MBB2144162.1"/>
    <property type="molecule type" value="Genomic_DNA"/>
</dbReference>
<dbReference type="RefSeq" id="WP_182920859.1">
    <property type="nucleotide sequence ID" value="NZ_WNXD01000001.1"/>
</dbReference>
<dbReference type="InterPro" id="IPR050595">
    <property type="entry name" value="Bact_response_regulator"/>
</dbReference>
<dbReference type="PANTHER" id="PTHR44591:SF3">
    <property type="entry name" value="RESPONSE REGULATORY DOMAIN-CONTAINING PROTEIN"/>
    <property type="match status" value="1"/>
</dbReference>
<keyword evidence="1 2" id="KW-0597">Phosphoprotein</keyword>
<reference evidence="4" key="1">
    <citation type="submission" date="2019-11" db="EMBL/GenBank/DDBJ databases">
        <title>Description of Pedobacter sp. LMG 31464T.</title>
        <authorList>
            <person name="Carlier A."/>
            <person name="Qi S."/>
            <person name="Vandamme P."/>
        </authorList>
    </citation>
    <scope>NUCLEOTIDE SEQUENCE</scope>
    <source>
        <strain evidence="4">LMG 31464</strain>
    </source>
</reference>
<evidence type="ECO:0000259" key="3">
    <source>
        <dbReference type="PROSITE" id="PS50110"/>
    </source>
</evidence>
<feature type="domain" description="Response regulatory" evidence="3">
    <location>
        <begin position="3"/>
        <end position="118"/>
    </location>
</feature>
<dbReference type="GO" id="GO:0000160">
    <property type="term" value="P:phosphorelay signal transduction system"/>
    <property type="evidence" value="ECO:0007669"/>
    <property type="project" value="InterPro"/>
</dbReference>
<dbReference type="Pfam" id="PF00072">
    <property type="entry name" value="Response_reg"/>
    <property type="match status" value="1"/>
</dbReference>
<accession>A0A923IVK3</accession>
<dbReference type="Gene3D" id="3.40.50.2300">
    <property type="match status" value="1"/>
</dbReference>
<comment type="caution">
    <text evidence="4">The sequence shown here is derived from an EMBL/GenBank/DDBJ whole genome shotgun (WGS) entry which is preliminary data.</text>
</comment>
<sequence>MKKILIVDDSTDILEALALLLNLEGYNVKTVDNGYFLTNAVKLFKPDVILLDVMLGLLDGRKLCDELKHMSETAHIPIIMISATHDLSSLTTGSCGANDFLPKPFNIDQLLEKVSFQLAS</sequence>
<dbReference type="Proteomes" id="UP000601055">
    <property type="component" value="Unassembled WGS sequence"/>
</dbReference>
<evidence type="ECO:0000313" key="4">
    <source>
        <dbReference type="EMBL" id="MBB2144162.1"/>
    </source>
</evidence>
<protein>
    <submittedName>
        <fullName evidence="4">Response regulator</fullName>
    </submittedName>
</protein>
<name>A0A923IVK3_9SPHI</name>
<dbReference type="InterPro" id="IPR001789">
    <property type="entry name" value="Sig_transdc_resp-reg_receiver"/>
</dbReference>